<name>A0A9N9X9L5_DIABA</name>
<sequence length="67" mass="8219">MLIVTAILEEMHEEIYVVNKKKLRIRKWIDKRDKLVVTNCLLKELALEDPKEYFDRFRMSESWVNFC</sequence>
<dbReference type="AlphaFoldDB" id="A0A9N9X9L5"/>
<proteinExistence type="predicted"/>
<dbReference type="OrthoDB" id="6779370at2759"/>
<keyword evidence="2" id="KW-1185">Reference proteome</keyword>
<reference evidence="1" key="1">
    <citation type="submission" date="2022-01" db="EMBL/GenBank/DDBJ databases">
        <authorList>
            <person name="King R."/>
        </authorList>
    </citation>
    <scope>NUCLEOTIDE SEQUENCE</scope>
</reference>
<dbReference type="Proteomes" id="UP001153709">
    <property type="component" value="Chromosome 1"/>
</dbReference>
<protein>
    <submittedName>
        <fullName evidence="1">Uncharacterized protein</fullName>
    </submittedName>
</protein>
<gene>
    <name evidence="1" type="ORF">DIABBA_LOCUS1334</name>
</gene>
<evidence type="ECO:0000313" key="2">
    <source>
        <dbReference type="Proteomes" id="UP001153709"/>
    </source>
</evidence>
<dbReference type="EMBL" id="OU898276">
    <property type="protein sequence ID" value="CAG9827332.1"/>
    <property type="molecule type" value="Genomic_DNA"/>
</dbReference>
<organism evidence="1 2">
    <name type="scientific">Diabrotica balteata</name>
    <name type="common">Banded cucumber beetle</name>
    <dbReference type="NCBI Taxonomy" id="107213"/>
    <lineage>
        <taxon>Eukaryota</taxon>
        <taxon>Metazoa</taxon>
        <taxon>Ecdysozoa</taxon>
        <taxon>Arthropoda</taxon>
        <taxon>Hexapoda</taxon>
        <taxon>Insecta</taxon>
        <taxon>Pterygota</taxon>
        <taxon>Neoptera</taxon>
        <taxon>Endopterygota</taxon>
        <taxon>Coleoptera</taxon>
        <taxon>Polyphaga</taxon>
        <taxon>Cucujiformia</taxon>
        <taxon>Chrysomeloidea</taxon>
        <taxon>Chrysomelidae</taxon>
        <taxon>Galerucinae</taxon>
        <taxon>Diabroticina</taxon>
        <taxon>Diabroticites</taxon>
        <taxon>Diabrotica</taxon>
    </lineage>
</organism>
<evidence type="ECO:0000313" key="1">
    <source>
        <dbReference type="EMBL" id="CAG9827332.1"/>
    </source>
</evidence>
<accession>A0A9N9X9L5</accession>